<reference evidence="2" key="1">
    <citation type="submission" date="2020-08" db="EMBL/GenBank/DDBJ databases">
        <title>Genome sequencing and assembly of the red palm weevil Rhynchophorus ferrugineus.</title>
        <authorList>
            <person name="Dias G.B."/>
            <person name="Bergman C.M."/>
            <person name="Manee M."/>
        </authorList>
    </citation>
    <scope>NUCLEOTIDE SEQUENCE</scope>
    <source>
        <strain evidence="2">AA-2017</strain>
        <tissue evidence="2">Whole larva</tissue>
    </source>
</reference>
<evidence type="ECO:0000313" key="3">
    <source>
        <dbReference type="Proteomes" id="UP000625711"/>
    </source>
</evidence>
<keyword evidence="3" id="KW-1185">Reference proteome</keyword>
<feature type="compositionally biased region" description="Low complexity" evidence="1">
    <location>
        <begin position="38"/>
        <end position="64"/>
    </location>
</feature>
<dbReference type="EMBL" id="JAACXV010013738">
    <property type="protein sequence ID" value="KAF7272589.1"/>
    <property type="molecule type" value="Genomic_DNA"/>
</dbReference>
<evidence type="ECO:0000256" key="1">
    <source>
        <dbReference type="SAM" id="MobiDB-lite"/>
    </source>
</evidence>
<feature type="compositionally biased region" description="Acidic residues" evidence="1">
    <location>
        <begin position="190"/>
        <end position="206"/>
    </location>
</feature>
<sequence length="206" mass="23372">MNPLRKETSNKFGQGFVYFNTNKALLKQTSADTTDFLSFSSESSPGTSPQNGNFRPSNFSSPSNKPYYGKAPRNRAGRNQYYNPHNNRAKSWRQTAGLSRPNTNEQDNSQQYRHQNRHHKNYSKDYSNPQLNKNCSAFYDPTCLLNPWQELEEKIAQESQHKTSLNSNISGQTSDENTTNRSSSNSLEDKSDDSDSGSYEAEESLS</sequence>
<gene>
    <name evidence="2" type="ORF">GWI33_014644</name>
</gene>
<proteinExistence type="predicted"/>
<organism evidence="2 3">
    <name type="scientific">Rhynchophorus ferrugineus</name>
    <name type="common">Red palm weevil</name>
    <name type="synonym">Curculio ferrugineus</name>
    <dbReference type="NCBI Taxonomy" id="354439"/>
    <lineage>
        <taxon>Eukaryota</taxon>
        <taxon>Metazoa</taxon>
        <taxon>Ecdysozoa</taxon>
        <taxon>Arthropoda</taxon>
        <taxon>Hexapoda</taxon>
        <taxon>Insecta</taxon>
        <taxon>Pterygota</taxon>
        <taxon>Neoptera</taxon>
        <taxon>Endopterygota</taxon>
        <taxon>Coleoptera</taxon>
        <taxon>Polyphaga</taxon>
        <taxon>Cucujiformia</taxon>
        <taxon>Curculionidae</taxon>
        <taxon>Dryophthorinae</taxon>
        <taxon>Rhynchophorus</taxon>
    </lineage>
</organism>
<feature type="region of interest" description="Disordered" evidence="1">
    <location>
        <begin position="36"/>
        <end position="129"/>
    </location>
</feature>
<accession>A0A834I274</accession>
<comment type="caution">
    <text evidence="2">The sequence shown here is derived from an EMBL/GenBank/DDBJ whole genome shotgun (WGS) entry which is preliminary data.</text>
</comment>
<dbReference type="Proteomes" id="UP000625711">
    <property type="component" value="Unassembled WGS sequence"/>
</dbReference>
<feature type="compositionally biased region" description="Polar residues" evidence="1">
    <location>
        <begin position="92"/>
        <end position="113"/>
    </location>
</feature>
<dbReference type="AlphaFoldDB" id="A0A834I274"/>
<name>A0A834I274_RHYFE</name>
<dbReference type="OrthoDB" id="6738542at2759"/>
<evidence type="ECO:0000313" key="2">
    <source>
        <dbReference type="EMBL" id="KAF7272589.1"/>
    </source>
</evidence>
<feature type="compositionally biased region" description="Polar residues" evidence="1">
    <location>
        <begin position="162"/>
        <end position="186"/>
    </location>
</feature>
<protein>
    <submittedName>
        <fullName evidence="2">Uncharacterized protein</fullName>
    </submittedName>
</protein>
<feature type="region of interest" description="Disordered" evidence="1">
    <location>
        <begin position="155"/>
        <end position="206"/>
    </location>
</feature>